<protein>
    <recommendedName>
        <fullName evidence="2">DUF6533 domain-containing protein</fullName>
    </recommendedName>
</protein>
<proteinExistence type="predicted"/>
<feature type="transmembrane region" description="Helical" evidence="1">
    <location>
        <begin position="92"/>
        <end position="112"/>
    </location>
</feature>
<keyword evidence="4" id="KW-1185">Reference proteome</keyword>
<feature type="domain" description="DUF6533" evidence="2">
    <location>
        <begin position="19"/>
        <end position="64"/>
    </location>
</feature>
<keyword evidence="1" id="KW-1133">Transmembrane helix</keyword>
<dbReference type="InterPro" id="IPR045340">
    <property type="entry name" value="DUF6533"/>
</dbReference>
<keyword evidence="1" id="KW-0472">Membrane</keyword>
<dbReference type="OrthoDB" id="2638860at2759"/>
<accession>A0A9P5YND5</accession>
<feature type="transmembrane region" description="Helical" evidence="1">
    <location>
        <begin position="124"/>
        <end position="149"/>
    </location>
</feature>
<gene>
    <name evidence="3" type="ORF">BDN70DRAFT_887088</name>
</gene>
<dbReference type="Proteomes" id="UP000807469">
    <property type="component" value="Unassembled WGS sequence"/>
</dbReference>
<evidence type="ECO:0000259" key="2">
    <source>
        <dbReference type="Pfam" id="PF20151"/>
    </source>
</evidence>
<comment type="caution">
    <text evidence="3">The sequence shown here is derived from an EMBL/GenBank/DDBJ whole genome shotgun (WGS) entry which is preliminary data.</text>
</comment>
<sequence length="331" mass="37744">MADDELNQWFFSGDVVFTYLALAGATCTVYDYITTLDIEIEVVWNRPKWKIPQGLFFLNRYSGLGWQIHSAFYPLRHIGVASEEVRFRNTLGLINVLFLFVTFFAIHGIMVYRVSSMYTHDRTILKILVIGFFVEFSSFSVMQVALWYYGRMLADSDILIPNPIGFCGREKFPPWMFIGWIPFVLFDCLIFTLAVALGIRYYLEAGSHEMFPHLPNSSRSSSLLFILLRDSIVFPFIFSLSCILNLVSFYMLSTGLRPTTAHTTFILPATLSGLLGSRLILNLGDSYYEPYEQEFNVRIDTLTMPDSIELDGDISMPCPNPTSTTLPTMGN</sequence>
<dbReference type="AlphaFoldDB" id="A0A9P5YND5"/>
<evidence type="ECO:0000313" key="4">
    <source>
        <dbReference type="Proteomes" id="UP000807469"/>
    </source>
</evidence>
<keyword evidence="1" id="KW-0812">Transmembrane</keyword>
<dbReference type="EMBL" id="MU155546">
    <property type="protein sequence ID" value="KAF9472347.1"/>
    <property type="molecule type" value="Genomic_DNA"/>
</dbReference>
<feature type="transmembrane region" description="Helical" evidence="1">
    <location>
        <begin position="180"/>
        <end position="203"/>
    </location>
</feature>
<evidence type="ECO:0000313" key="3">
    <source>
        <dbReference type="EMBL" id="KAF9472347.1"/>
    </source>
</evidence>
<reference evidence="3" key="1">
    <citation type="submission" date="2020-11" db="EMBL/GenBank/DDBJ databases">
        <authorList>
            <consortium name="DOE Joint Genome Institute"/>
            <person name="Ahrendt S."/>
            <person name="Riley R."/>
            <person name="Andreopoulos W."/>
            <person name="Labutti K."/>
            <person name="Pangilinan J."/>
            <person name="Ruiz-Duenas F.J."/>
            <person name="Barrasa J.M."/>
            <person name="Sanchez-Garcia M."/>
            <person name="Camarero S."/>
            <person name="Miyauchi S."/>
            <person name="Serrano A."/>
            <person name="Linde D."/>
            <person name="Babiker R."/>
            <person name="Drula E."/>
            <person name="Ayuso-Fernandez I."/>
            <person name="Pacheco R."/>
            <person name="Padilla G."/>
            <person name="Ferreira P."/>
            <person name="Barriuso J."/>
            <person name="Kellner H."/>
            <person name="Castanera R."/>
            <person name="Alfaro M."/>
            <person name="Ramirez L."/>
            <person name="Pisabarro A.G."/>
            <person name="Kuo A."/>
            <person name="Tritt A."/>
            <person name="Lipzen A."/>
            <person name="He G."/>
            <person name="Yan M."/>
            <person name="Ng V."/>
            <person name="Cullen D."/>
            <person name="Martin F."/>
            <person name="Rosso M.-N."/>
            <person name="Henrissat B."/>
            <person name="Hibbett D."/>
            <person name="Martinez A.T."/>
            <person name="Grigoriev I.V."/>
        </authorList>
    </citation>
    <scope>NUCLEOTIDE SEQUENCE</scope>
    <source>
        <strain evidence="3">CIRM-BRFM 674</strain>
    </source>
</reference>
<evidence type="ECO:0000256" key="1">
    <source>
        <dbReference type="SAM" id="Phobius"/>
    </source>
</evidence>
<organism evidence="3 4">
    <name type="scientific">Pholiota conissans</name>
    <dbReference type="NCBI Taxonomy" id="109636"/>
    <lineage>
        <taxon>Eukaryota</taxon>
        <taxon>Fungi</taxon>
        <taxon>Dikarya</taxon>
        <taxon>Basidiomycota</taxon>
        <taxon>Agaricomycotina</taxon>
        <taxon>Agaricomycetes</taxon>
        <taxon>Agaricomycetidae</taxon>
        <taxon>Agaricales</taxon>
        <taxon>Agaricineae</taxon>
        <taxon>Strophariaceae</taxon>
        <taxon>Pholiota</taxon>
    </lineage>
</organism>
<name>A0A9P5YND5_9AGAR</name>
<feature type="transmembrane region" description="Helical" evidence="1">
    <location>
        <begin position="223"/>
        <end position="252"/>
    </location>
</feature>
<dbReference type="Pfam" id="PF20151">
    <property type="entry name" value="DUF6533"/>
    <property type="match status" value="1"/>
</dbReference>